<evidence type="ECO:0000259" key="9">
    <source>
        <dbReference type="Pfam" id="PF02224"/>
    </source>
</evidence>
<dbReference type="AlphaFoldDB" id="A0A1Q9LIT0"/>
<dbReference type="InterPro" id="IPR027417">
    <property type="entry name" value="P-loop_NTPase"/>
</dbReference>
<evidence type="ECO:0000256" key="7">
    <source>
        <dbReference type="ARBA" id="ARBA00048478"/>
    </source>
</evidence>
<dbReference type="GO" id="GO:0005524">
    <property type="term" value="F:ATP binding"/>
    <property type="evidence" value="ECO:0007669"/>
    <property type="project" value="UniProtKB-UniRule"/>
</dbReference>
<dbReference type="Pfam" id="PF02224">
    <property type="entry name" value="Cytidylate_kin"/>
    <property type="match status" value="1"/>
</dbReference>
<dbReference type="NCBIfam" id="TIGR00017">
    <property type="entry name" value="cmk"/>
    <property type="match status" value="1"/>
</dbReference>
<comment type="catalytic activity">
    <reaction evidence="6 8">
        <text>dCMP + ATP = dCDP + ADP</text>
        <dbReference type="Rhea" id="RHEA:25094"/>
        <dbReference type="ChEBI" id="CHEBI:30616"/>
        <dbReference type="ChEBI" id="CHEBI:57566"/>
        <dbReference type="ChEBI" id="CHEBI:58593"/>
        <dbReference type="ChEBI" id="CHEBI:456216"/>
        <dbReference type="EC" id="2.7.4.25"/>
    </reaction>
</comment>
<dbReference type="HAMAP" id="MF_00238">
    <property type="entry name" value="Cytidyl_kinase_type1"/>
    <property type="match status" value="1"/>
</dbReference>
<proteinExistence type="inferred from homology"/>
<dbReference type="Proteomes" id="UP000186040">
    <property type="component" value="Unassembled WGS sequence"/>
</dbReference>
<dbReference type="GO" id="GO:0006220">
    <property type="term" value="P:pyrimidine nucleotide metabolic process"/>
    <property type="evidence" value="ECO:0007669"/>
    <property type="project" value="UniProtKB-UniRule"/>
</dbReference>
<dbReference type="OrthoDB" id="9807434at2"/>
<dbReference type="STRING" id="1193682.BJP25_24370"/>
<evidence type="ECO:0000256" key="1">
    <source>
        <dbReference type="ARBA" id="ARBA00009427"/>
    </source>
</evidence>
<keyword evidence="11" id="KW-1185">Reference proteome</keyword>
<dbReference type="GO" id="GO:0005829">
    <property type="term" value="C:cytosol"/>
    <property type="evidence" value="ECO:0007669"/>
    <property type="project" value="TreeGrafter"/>
</dbReference>
<dbReference type="GO" id="GO:0015949">
    <property type="term" value="P:nucleobase-containing small molecule interconversion"/>
    <property type="evidence" value="ECO:0007669"/>
    <property type="project" value="TreeGrafter"/>
</dbReference>
<dbReference type="InterPro" id="IPR011994">
    <property type="entry name" value="Cytidylate_kinase_dom"/>
</dbReference>
<evidence type="ECO:0000256" key="2">
    <source>
        <dbReference type="ARBA" id="ARBA00022679"/>
    </source>
</evidence>
<dbReference type="EC" id="2.7.4.25" evidence="8"/>
<keyword evidence="3 8" id="KW-0547">Nucleotide-binding</keyword>
<accession>A0A1Q9LIT0</accession>
<feature type="domain" description="Cytidylate kinase" evidence="9">
    <location>
        <begin position="23"/>
        <end position="241"/>
    </location>
</feature>
<dbReference type="GO" id="GO:0036431">
    <property type="term" value="F:dCMP kinase activity"/>
    <property type="evidence" value="ECO:0007669"/>
    <property type="project" value="InterPro"/>
</dbReference>
<evidence type="ECO:0000313" key="11">
    <source>
        <dbReference type="Proteomes" id="UP000186040"/>
    </source>
</evidence>
<comment type="subcellular location">
    <subcellularLocation>
        <location evidence="8">Cytoplasm</location>
    </subcellularLocation>
</comment>
<dbReference type="CDD" id="cd02020">
    <property type="entry name" value="CMPK"/>
    <property type="match status" value="1"/>
</dbReference>
<dbReference type="GO" id="GO:0036430">
    <property type="term" value="F:CMP kinase activity"/>
    <property type="evidence" value="ECO:0007669"/>
    <property type="project" value="RHEA"/>
</dbReference>
<organism evidence="10 11">
    <name type="scientific">Actinokineospora bangkokensis</name>
    <dbReference type="NCBI Taxonomy" id="1193682"/>
    <lineage>
        <taxon>Bacteria</taxon>
        <taxon>Bacillati</taxon>
        <taxon>Actinomycetota</taxon>
        <taxon>Actinomycetes</taxon>
        <taxon>Pseudonocardiales</taxon>
        <taxon>Pseudonocardiaceae</taxon>
        <taxon>Actinokineospora</taxon>
    </lineage>
</organism>
<keyword evidence="8" id="KW-0963">Cytoplasm</keyword>
<comment type="similarity">
    <text evidence="1 8">Belongs to the cytidylate kinase family. Type 1 subfamily.</text>
</comment>
<comment type="catalytic activity">
    <reaction evidence="7 8">
        <text>CMP + ATP = CDP + ADP</text>
        <dbReference type="Rhea" id="RHEA:11600"/>
        <dbReference type="ChEBI" id="CHEBI:30616"/>
        <dbReference type="ChEBI" id="CHEBI:58069"/>
        <dbReference type="ChEBI" id="CHEBI:60377"/>
        <dbReference type="ChEBI" id="CHEBI:456216"/>
        <dbReference type="EC" id="2.7.4.25"/>
    </reaction>
</comment>
<dbReference type="InterPro" id="IPR003136">
    <property type="entry name" value="Cytidylate_kin"/>
</dbReference>
<keyword evidence="4 8" id="KW-0418">Kinase</keyword>
<dbReference type="Gene3D" id="3.40.50.300">
    <property type="entry name" value="P-loop containing nucleotide triphosphate hydrolases"/>
    <property type="match status" value="1"/>
</dbReference>
<evidence type="ECO:0000256" key="4">
    <source>
        <dbReference type="ARBA" id="ARBA00022777"/>
    </source>
</evidence>
<evidence type="ECO:0000256" key="6">
    <source>
        <dbReference type="ARBA" id="ARBA00047615"/>
    </source>
</evidence>
<name>A0A1Q9LIT0_9PSEU</name>
<evidence type="ECO:0000256" key="3">
    <source>
        <dbReference type="ARBA" id="ARBA00022741"/>
    </source>
</evidence>
<gene>
    <name evidence="8" type="primary">cmk</name>
    <name evidence="10" type="ORF">BJP25_24370</name>
</gene>
<dbReference type="PANTHER" id="PTHR21299">
    <property type="entry name" value="CYTIDYLATE KINASE/PANTOATE-BETA-ALANINE LIGASE"/>
    <property type="match status" value="1"/>
</dbReference>
<comment type="caution">
    <text evidence="10">The sequence shown here is derived from an EMBL/GenBank/DDBJ whole genome shotgun (WGS) entry which is preliminary data.</text>
</comment>
<keyword evidence="5 8" id="KW-0067">ATP-binding</keyword>
<protein>
    <recommendedName>
        <fullName evidence="8">Cytidylate kinase</fullName>
        <shortName evidence="8">CK</shortName>
        <ecNumber evidence="8">2.7.4.25</ecNumber>
    </recommendedName>
    <alternativeName>
        <fullName evidence="8">Cytidine monophosphate kinase</fullName>
        <shortName evidence="8">CMP kinase</shortName>
    </alternativeName>
</protein>
<dbReference type="SUPFAM" id="SSF52540">
    <property type="entry name" value="P-loop containing nucleoside triphosphate hydrolases"/>
    <property type="match status" value="1"/>
</dbReference>
<dbReference type="PANTHER" id="PTHR21299:SF2">
    <property type="entry name" value="CYTIDYLATE KINASE"/>
    <property type="match status" value="1"/>
</dbReference>
<dbReference type="EMBL" id="MKQR01000018">
    <property type="protein sequence ID" value="OLR91957.1"/>
    <property type="molecule type" value="Genomic_DNA"/>
</dbReference>
<keyword evidence="2 8" id="KW-0808">Transferase</keyword>
<evidence type="ECO:0000256" key="5">
    <source>
        <dbReference type="ARBA" id="ARBA00022840"/>
    </source>
</evidence>
<reference evidence="10 11" key="1">
    <citation type="submission" date="2016-10" db="EMBL/GenBank/DDBJ databases">
        <title>The Draft Genome Sequence of Actinokineospora bangkokensis 44EHWT reveals the biosynthetic pathway of antifungal compounds Thailandins with unusual extender unit butylmalonyl-CoA.</title>
        <authorList>
            <person name="Greule A."/>
            <person name="Intra B."/>
            <person name="Flemming S."/>
            <person name="Rommel M.G."/>
            <person name="Panbangred W."/>
            <person name="Bechthold A."/>
        </authorList>
    </citation>
    <scope>NUCLEOTIDE SEQUENCE [LARGE SCALE GENOMIC DNA]</scope>
    <source>
        <strain evidence="10 11">44EHW</strain>
    </source>
</reference>
<evidence type="ECO:0000313" key="10">
    <source>
        <dbReference type="EMBL" id="OLR91957.1"/>
    </source>
</evidence>
<sequence>MGPRVHRQWRRAAVAQGELRGVVAMDGPSGTGKSTVARGLASALGAGYLDTGAMYRAVTLAVLRAGTDPADGAAVLRVAEGVDLGIGTDPADRAVTLGGEDVSAEIRGPQVTAAVSAVSAVAGVRDLLVARQRLVISETRARSGGIVVEGRDIGTVVAPDAPLKVYLTASADARAARRSAQDAREGRTSTVDATRADVERRDTFDSTRAVSPLRPAVDAIEVDTTDLGVEAVLERLLAVVRERGLGAAVPGAAGA</sequence>
<evidence type="ECO:0000256" key="8">
    <source>
        <dbReference type="HAMAP-Rule" id="MF_00238"/>
    </source>
</evidence>
<feature type="binding site" evidence="8">
    <location>
        <begin position="27"/>
        <end position="35"/>
    </location>
    <ligand>
        <name>ATP</name>
        <dbReference type="ChEBI" id="CHEBI:30616"/>
    </ligand>
</feature>